<dbReference type="EMBL" id="MU790549">
    <property type="protein sequence ID" value="KAJ3998907.1"/>
    <property type="molecule type" value="Genomic_DNA"/>
</dbReference>
<dbReference type="CDD" id="cd21037">
    <property type="entry name" value="MLKL_NTD"/>
    <property type="match status" value="1"/>
</dbReference>
<organism evidence="3 4">
    <name type="scientific">Lentinula boryana</name>
    <dbReference type="NCBI Taxonomy" id="40481"/>
    <lineage>
        <taxon>Eukaryota</taxon>
        <taxon>Fungi</taxon>
        <taxon>Dikarya</taxon>
        <taxon>Basidiomycota</taxon>
        <taxon>Agaricomycotina</taxon>
        <taxon>Agaricomycetes</taxon>
        <taxon>Agaricomycetidae</taxon>
        <taxon>Agaricales</taxon>
        <taxon>Marasmiineae</taxon>
        <taxon>Omphalotaceae</taxon>
        <taxon>Lentinula</taxon>
    </lineage>
</organism>
<sequence>MSRPLLNTGSIAPNFEGHSAAGPIKLHQWSGDSWSIVFSHPGSSFSKELNEVARRLPDINRRGIKVIGLSRNWQDESQHWSKVLQHYNSQPGAGRNVQIIADDQGRLCDLYAMLPQRNSSGVVSNPNTAFLVDPMKVIRMILSYPSLLSNALTQILRFVDDNAGPLQDIPTEIFGLDANGRGQIYGQENKVSDSGGADAVTVVKSAASLVSNIGKDVSSGDAGGSSNDTVTQTTDYIQHAMTVMDSLADLGKVMPFIAPAFVIIKAIIAVEQRAREVDAKCTDLVQRVTFMLSHLPALKKINVTDSTRQVVDRINDVLKKAAALIQTYRKQSAVARRLSVHNKDRFASCASSLSQCTNDLMVSLQIHQSTQLDILTRPVPSDPEDEAANKFITSHGGIDAVKGNETLIKQFATEMKLTVDDNVMEQLNTNISVVLQQNQDRLEQSLNESVSASVVEGIRGLAAQMNETAKEQTFVCVQCDKEYRDSTNGEKSCSFHRVDYDSWNKTYRCCSTQNPCQAGHHRSEHHCDYPYGNFFPFARNITNYTDTTEKWTEIEDINLETSKTLTVSVARLLRWKSRGAQPELPTILIRVGELSISEPYLFKTFNTKDLEVLSKVVDITHQLVIFRIWHSEQEFAMAEWVLSSAGIISGVKITAKAATSDKPYIRFCPIDITSCKLSGDVHSLSEGGLRSYKPETPYILPEVQRVTGSLHEKAPREVRKDFKTRTTPDLPVVMKSVSDPPLVANPQFANPQSDYFTGTISVFNKHKANSMEPISIASVNIFYRFIGEKTYQPVKSVEILDGVTLPYSIDPRQTLTLKFGAVVLRSEEDVKMDARWWNRAFIARQRPLRFKVVITDIDEEECSLVLDYVCPTFDLEKADKDDIAYFYIDDPLTWKRYGVHIANSSRNGPGAVQIGSDSLNADAMKTIVYKALKTGGSEIPLNIGKENDEGKSTAWSWKAWALVDLSCRRLYAFKILIDKTHSTAQSYACLGYVSCPDYGGFYEESRPIRYATEAATFPELPPHVSSPIILDDEFDDLVPGTVSGASPMSKISGIGPPSQSVISDEVQQRLASIDNNLSRLAIAMEQLVEIMKTR</sequence>
<gene>
    <name evidence="3" type="ORF">F5050DRAFT_1710156</name>
</gene>
<feature type="domain" description="Mixed lineage kinase" evidence="2">
    <location>
        <begin position="278"/>
        <end position="386"/>
    </location>
</feature>
<evidence type="ECO:0000313" key="4">
    <source>
        <dbReference type="Proteomes" id="UP001163828"/>
    </source>
</evidence>
<dbReference type="Proteomes" id="UP001163828">
    <property type="component" value="Unassembled WGS sequence"/>
</dbReference>
<evidence type="ECO:0008006" key="5">
    <source>
        <dbReference type="Google" id="ProtNLM"/>
    </source>
</evidence>
<comment type="caution">
    <text evidence="3">The sequence shown here is derived from an EMBL/GenBank/DDBJ whole genome shotgun (WGS) entry which is preliminary data.</text>
</comment>
<dbReference type="Gene3D" id="3.40.30.10">
    <property type="entry name" value="Glutaredoxin"/>
    <property type="match status" value="1"/>
</dbReference>
<name>A0ABQ8QKC1_9AGAR</name>
<dbReference type="InterPro" id="IPR059179">
    <property type="entry name" value="MLKL-like_MCAfunc"/>
</dbReference>
<dbReference type="InterPro" id="IPR000866">
    <property type="entry name" value="AhpC/TSA"/>
</dbReference>
<accession>A0ABQ8QKC1</accession>
<feature type="domain" description="Alkyl hydroperoxide reductase subunit C/ Thiol specific antioxidant" evidence="1">
    <location>
        <begin position="9"/>
        <end position="139"/>
    </location>
</feature>
<dbReference type="Pfam" id="PF00578">
    <property type="entry name" value="AhpC-TSA"/>
    <property type="match status" value="1"/>
</dbReference>
<dbReference type="InterPro" id="IPR054000">
    <property type="entry name" value="MLKL_N"/>
</dbReference>
<proteinExistence type="predicted"/>
<evidence type="ECO:0000259" key="2">
    <source>
        <dbReference type="Pfam" id="PF22215"/>
    </source>
</evidence>
<evidence type="ECO:0000259" key="1">
    <source>
        <dbReference type="Pfam" id="PF00578"/>
    </source>
</evidence>
<dbReference type="Pfam" id="PF22215">
    <property type="entry name" value="MLKL_N"/>
    <property type="match status" value="1"/>
</dbReference>
<reference evidence="3" key="1">
    <citation type="submission" date="2022-08" db="EMBL/GenBank/DDBJ databases">
        <authorList>
            <consortium name="DOE Joint Genome Institute"/>
            <person name="Min B."/>
            <person name="Riley R."/>
            <person name="Sierra-Patev S."/>
            <person name="Naranjo-Ortiz M."/>
            <person name="Looney B."/>
            <person name="Konkel Z."/>
            <person name="Slot J.C."/>
            <person name="Sakamoto Y."/>
            <person name="Steenwyk J.L."/>
            <person name="Rokas A."/>
            <person name="Carro J."/>
            <person name="Camarero S."/>
            <person name="Ferreira P."/>
            <person name="Molpeceres G."/>
            <person name="Ruiz-Duenas F.J."/>
            <person name="Serrano A."/>
            <person name="Henrissat B."/>
            <person name="Drula E."/>
            <person name="Hughes K.W."/>
            <person name="Mata J.L."/>
            <person name="Ishikawa N.K."/>
            <person name="Vargas-Isla R."/>
            <person name="Ushijima S."/>
            <person name="Smith C.A."/>
            <person name="Ahrendt S."/>
            <person name="Andreopoulos W."/>
            <person name="He G."/>
            <person name="Labutti K."/>
            <person name="Lipzen A."/>
            <person name="Ng V."/>
            <person name="Sandor L."/>
            <person name="Barry K."/>
            <person name="Martinez A.T."/>
            <person name="Xiao Y."/>
            <person name="Gibbons J.G."/>
            <person name="Terashima K."/>
            <person name="Hibbett D.S."/>
            <person name="Grigoriev I.V."/>
        </authorList>
    </citation>
    <scope>NUCLEOTIDE SEQUENCE</scope>
    <source>
        <strain evidence="3">TFB10827</strain>
    </source>
</reference>
<keyword evidence="4" id="KW-1185">Reference proteome</keyword>
<dbReference type="InterPro" id="IPR036537">
    <property type="entry name" value="Adaptor_Cbl_N_dom_sf"/>
</dbReference>
<dbReference type="SUPFAM" id="SSF52833">
    <property type="entry name" value="Thioredoxin-like"/>
    <property type="match status" value="1"/>
</dbReference>
<protein>
    <recommendedName>
        <fullName evidence="5">Thioredoxin domain-containing protein</fullName>
    </recommendedName>
</protein>
<dbReference type="InterPro" id="IPR036249">
    <property type="entry name" value="Thioredoxin-like_sf"/>
</dbReference>
<dbReference type="Gene3D" id="1.20.930.20">
    <property type="entry name" value="Adaptor protein Cbl, N-terminal domain"/>
    <property type="match status" value="1"/>
</dbReference>
<evidence type="ECO:0000313" key="3">
    <source>
        <dbReference type="EMBL" id="KAJ3998907.1"/>
    </source>
</evidence>